<dbReference type="SMART" id="SM00889">
    <property type="entry name" value="EFG_IV"/>
    <property type="match status" value="1"/>
</dbReference>
<dbReference type="InterPro" id="IPR035647">
    <property type="entry name" value="EFG_III/V"/>
</dbReference>
<dbReference type="CDD" id="cd03713">
    <property type="entry name" value="EFG_mtEFG_C"/>
    <property type="match status" value="1"/>
</dbReference>
<evidence type="ECO:0000259" key="5">
    <source>
        <dbReference type="SMART" id="SM00889"/>
    </source>
</evidence>
<dbReference type="Gene3D" id="3.30.70.240">
    <property type="match status" value="1"/>
</dbReference>
<organism evidence="6">
    <name type="scientific">bioreactor metagenome</name>
    <dbReference type="NCBI Taxonomy" id="1076179"/>
    <lineage>
        <taxon>unclassified sequences</taxon>
        <taxon>metagenomes</taxon>
        <taxon>ecological metagenomes</taxon>
    </lineage>
</organism>
<comment type="caution">
    <text evidence="6">The sequence shown here is derived from an EMBL/GenBank/DDBJ whole genome shotgun (WGS) entry which is preliminary data.</text>
</comment>
<keyword evidence="2" id="KW-0648">Protein biosynthesis</keyword>
<feature type="domain" description="Elongation factor EFG" evidence="4">
    <location>
        <begin position="110"/>
        <end position="197"/>
    </location>
</feature>
<keyword evidence="3" id="KW-0342">GTP-binding</keyword>
<dbReference type="GO" id="GO:0005525">
    <property type="term" value="F:GTP binding"/>
    <property type="evidence" value="ECO:0007669"/>
    <property type="project" value="UniProtKB-KW"/>
</dbReference>
<evidence type="ECO:0000256" key="1">
    <source>
        <dbReference type="ARBA" id="ARBA00022741"/>
    </source>
</evidence>
<sequence length="206" mass="22419">MEQDTKYARQSGGKGQYGHCKIRVEPNESGKGYEFVNGIVGGSIPKEYIPAVDAGIRGAMEAGVLAGYPVVDVKVTLYDGSYHEVDSSEMAFKIAGSMAFKEACRKAGAVLLEPIMKVSVIVPEDYMGDVIGDLNSRRGQIQGMEARPGAQQIDAFVPLSEMFGYATDLRSRTQGRGQYSMEPSHYVDIPKNIAEKIITARGRKDD</sequence>
<dbReference type="PANTHER" id="PTHR43261:SF1">
    <property type="entry name" value="RIBOSOME-RELEASING FACTOR 2, MITOCHONDRIAL"/>
    <property type="match status" value="1"/>
</dbReference>
<dbReference type="PANTHER" id="PTHR43261">
    <property type="entry name" value="TRANSLATION ELONGATION FACTOR G-RELATED"/>
    <property type="match status" value="1"/>
</dbReference>
<dbReference type="Pfam" id="PF00679">
    <property type="entry name" value="EFG_C"/>
    <property type="match status" value="1"/>
</dbReference>
<dbReference type="FunFam" id="3.30.230.10:FF:000003">
    <property type="entry name" value="Elongation factor G"/>
    <property type="match status" value="1"/>
</dbReference>
<keyword evidence="1" id="KW-0547">Nucleotide-binding</keyword>
<keyword evidence="6" id="KW-0251">Elongation factor</keyword>
<dbReference type="GO" id="GO:0032790">
    <property type="term" value="P:ribosome disassembly"/>
    <property type="evidence" value="ECO:0007669"/>
    <property type="project" value="TreeGrafter"/>
</dbReference>
<dbReference type="FunFam" id="3.30.70.240:FF:000001">
    <property type="entry name" value="Elongation factor G"/>
    <property type="match status" value="1"/>
</dbReference>
<evidence type="ECO:0000256" key="3">
    <source>
        <dbReference type="ARBA" id="ARBA00023134"/>
    </source>
</evidence>
<dbReference type="Gene3D" id="3.30.230.10">
    <property type="match status" value="1"/>
</dbReference>
<dbReference type="InterPro" id="IPR000640">
    <property type="entry name" value="EFG_V-like"/>
</dbReference>
<dbReference type="InterPro" id="IPR047872">
    <property type="entry name" value="EFG_IV"/>
</dbReference>
<dbReference type="GO" id="GO:0003746">
    <property type="term" value="F:translation elongation factor activity"/>
    <property type="evidence" value="ECO:0007669"/>
    <property type="project" value="UniProtKB-KW"/>
</dbReference>
<dbReference type="SUPFAM" id="SSF54211">
    <property type="entry name" value="Ribosomal protein S5 domain 2-like"/>
    <property type="match status" value="1"/>
</dbReference>
<dbReference type="InterPro" id="IPR020568">
    <property type="entry name" value="Ribosomal_Su5_D2-typ_SF"/>
</dbReference>
<evidence type="ECO:0000256" key="2">
    <source>
        <dbReference type="ARBA" id="ARBA00022917"/>
    </source>
</evidence>
<protein>
    <submittedName>
        <fullName evidence="6">Elongation factor G</fullName>
    </submittedName>
</protein>
<dbReference type="InterPro" id="IPR005517">
    <property type="entry name" value="Transl_elong_EFG/EF2_IV"/>
</dbReference>
<evidence type="ECO:0000313" key="6">
    <source>
        <dbReference type="EMBL" id="MPN06867.1"/>
    </source>
</evidence>
<accession>A0A645EY71</accession>
<feature type="domain" description="Translation elongation factor EFG/EF2" evidence="5">
    <location>
        <begin position="1"/>
        <end position="108"/>
    </location>
</feature>
<dbReference type="EMBL" id="VSSQ01052811">
    <property type="protein sequence ID" value="MPN06867.1"/>
    <property type="molecule type" value="Genomic_DNA"/>
</dbReference>
<dbReference type="InterPro" id="IPR014721">
    <property type="entry name" value="Ribsml_uS5_D2-typ_fold_subgr"/>
</dbReference>
<name>A0A645EY71_9ZZZZ</name>
<dbReference type="AlphaFoldDB" id="A0A645EY71"/>
<proteinExistence type="predicted"/>
<dbReference type="SUPFAM" id="SSF54980">
    <property type="entry name" value="EF-G C-terminal domain-like"/>
    <property type="match status" value="1"/>
</dbReference>
<dbReference type="Pfam" id="PF03764">
    <property type="entry name" value="EFG_IV"/>
    <property type="match status" value="1"/>
</dbReference>
<dbReference type="InterPro" id="IPR035649">
    <property type="entry name" value="EFG_V"/>
</dbReference>
<dbReference type="CDD" id="cd01434">
    <property type="entry name" value="EFG_mtEFG1_IV"/>
    <property type="match status" value="1"/>
</dbReference>
<dbReference type="SMART" id="SM00838">
    <property type="entry name" value="EFG_C"/>
    <property type="match status" value="1"/>
</dbReference>
<gene>
    <name evidence="6" type="primary">fusA_80</name>
    <name evidence="6" type="ORF">SDC9_154124</name>
</gene>
<reference evidence="6" key="1">
    <citation type="submission" date="2019-08" db="EMBL/GenBank/DDBJ databases">
        <authorList>
            <person name="Kucharzyk K."/>
            <person name="Murdoch R.W."/>
            <person name="Higgins S."/>
            <person name="Loffler F."/>
        </authorList>
    </citation>
    <scope>NUCLEOTIDE SEQUENCE</scope>
</reference>
<evidence type="ECO:0000259" key="4">
    <source>
        <dbReference type="SMART" id="SM00838"/>
    </source>
</evidence>